<dbReference type="RefSeq" id="WP_280762190.1">
    <property type="nucleotide sequence ID" value="NZ_JARXVC010000011.1"/>
</dbReference>
<reference evidence="3 4" key="1">
    <citation type="submission" date="2023-04" db="EMBL/GenBank/DDBJ databases">
        <title>Forest soil microbial communities from Buena Vista Peninsula, Colon Province, Panama.</title>
        <authorList>
            <person name="Bouskill N."/>
        </authorList>
    </citation>
    <scope>NUCLEOTIDE SEQUENCE [LARGE SCALE GENOMIC DNA]</scope>
    <source>
        <strain evidence="3 4">CFH S0262</strain>
    </source>
</reference>
<dbReference type="Proteomes" id="UP001160334">
    <property type="component" value="Unassembled WGS sequence"/>
</dbReference>
<name>A0ABT6MF90_9NOCA</name>
<accession>A0ABT6MF90</accession>
<evidence type="ECO:0000313" key="3">
    <source>
        <dbReference type="EMBL" id="MDH6282910.1"/>
    </source>
</evidence>
<gene>
    <name evidence="3" type="ORF">M2280_004147</name>
</gene>
<sequence length="55" mass="6660">MDPPKWSDLIALGGLVITTLTYLELIGERRKRERLQRELEARKRAEKKRKKRKRK</sequence>
<evidence type="ECO:0000256" key="1">
    <source>
        <dbReference type="SAM" id="Coils"/>
    </source>
</evidence>
<keyword evidence="4" id="KW-1185">Reference proteome</keyword>
<keyword evidence="2" id="KW-0812">Transmembrane</keyword>
<feature type="transmembrane region" description="Helical" evidence="2">
    <location>
        <begin position="6"/>
        <end position="27"/>
    </location>
</feature>
<protein>
    <submittedName>
        <fullName evidence="3">Uncharacterized protein</fullName>
    </submittedName>
</protein>
<keyword evidence="1" id="KW-0175">Coiled coil</keyword>
<evidence type="ECO:0000313" key="4">
    <source>
        <dbReference type="Proteomes" id="UP001160334"/>
    </source>
</evidence>
<dbReference type="EMBL" id="JARXVC010000011">
    <property type="protein sequence ID" value="MDH6282910.1"/>
    <property type="molecule type" value="Genomic_DNA"/>
</dbReference>
<comment type="caution">
    <text evidence="3">The sequence shown here is derived from an EMBL/GenBank/DDBJ whole genome shotgun (WGS) entry which is preliminary data.</text>
</comment>
<keyword evidence="2" id="KW-1133">Transmembrane helix</keyword>
<proteinExistence type="predicted"/>
<organism evidence="3 4">
    <name type="scientific">Prescottella agglutinans</name>
    <dbReference type="NCBI Taxonomy" id="1644129"/>
    <lineage>
        <taxon>Bacteria</taxon>
        <taxon>Bacillati</taxon>
        <taxon>Actinomycetota</taxon>
        <taxon>Actinomycetes</taxon>
        <taxon>Mycobacteriales</taxon>
        <taxon>Nocardiaceae</taxon>
        <taxon>Prescottella</taxon>
    </lineage>
</organism>
<keyword evidence="2" id="KW-0472">Membrane</keyword>
<feature type="coiled-coil region" evidence="1">
    <location>
        <begin position="25"/>
        <end position="55"/>
    </location>
</feature>
<evidence type="ECO:0000256" key="2">
    <source>
        <dbReference type="SAM" id="Phobius"/>
    </source>
</evidence>